<dbReference type="InterPro" id="IPR035919">
    <property type="entry name" value="EAL_sf"/>
</dbReference>
<dbReference type="FunFam" id="3.30.70.270:FF:000001">
    <property type="entry name" value="Diguanylate cyclase domain protein"/>
    <property type="match status" value="1"/>
</dbReference>
<dbReference type="SMART" id="SM00052">
    <property type="entry name" value="EAL"/>
    <property type="match status" value="1"/>
</dbReference>
<dbReference type="PANTHER" id="PTHR44757">
    <property type="entry name" value="DIGUANYLATE CYCLASE DGCP"/>
    <property type="match status" value="1"/>
</dbReference>
<dbReference type="Pfam" id="PF00990">
    <property type="entry name" value="GGDEF"/>
    <property type="match status" value="1"/>
</dbReference>
<name>A0A919IHV0_9ACTN</name>
<feature type="domain" description="GGDEF" evidence="3">
    <location>
        <begin position="248"/>
        <end position="378"/>
    </location>
</feature>
<reference evidence="4" key="1">
    <citation type="submission" date="2021-01" db="EMBL/GenBank/DDBJ databases">
        <title>Whole genome shotgun sequence of Actinoplanes cyaneus NBRC 14990.</title>
        <authorList>
            <person name="Komaki H."/>
            <person name="Tamura T."/>
        </authorList>
    </citation>
    <scope>NUCLEOTIDE SEQUENCE</scope>
    <source>
        <strain evidence="4">NBRC 14990</strain>
    </source>
</reference>
<keyword evidence="1" id="KW-0472">Membrane</keyword>
<keyword evidence="5" id="KW-1185">Reference proteome</keyword>
<evidence type="ECO:0000313" key="5">
    <source>
        <dbReference type="Proteomes" id="UP000619479"/>
    </source>
</evidence>
<dbReference type="CDD" id="cd01948">
    <property type="entry name" value="EAL"/>
    <property type="match status" value="1"/>
</dbReference>
<dbReference type="InterPro" id="IPR052155">
    <property type="entry name" value="Biofilm_reg_signaling"/>
</dbReference>
<evidence type="ECO:0000259" key="2">
    <source>
        <dbReference type="PROSITE" id="PS50883"/>
    </source>
</evidence>
<feature type="domain" description="EAL" evidence="2">
    <location>
        <begin position="388"/>
        <end position="645"/>
    </location>
</feature>
<keyword evidence="1" id="KW-0812">Transmembrane</keyword>
<dbReference type="InterPro" id="IPR029787">
    <property type="entry name" value="Nucleotide_cyclase"/>
</dbReference>
<dbReference type="AlphaFoldDB" id="A0A919IHV0"/>
<feature type="transmembrane region" description="Helical" evidence="1">
    <location>
        <begin position="178"/>
        <end position="201"/>
    </location>
</feature>
<dbReference type="Gene3D" id="3.20.20.450">
    <property type="entry name" value="EAL domain"/>
    <property type="match status" value="1"/>
</dbReference>
<gene>
    <name evidence="4" type="ORF">Acy02nite_25330</name>
</gene>
<dbReference type="PROSITE" id="PS50883">
    <property type="entry name" value="EAL"/>
    <property type="match status" value="1"/>
</dbReference>
<dbReference type="Gene3D" id="3.30.70.270">
    <property type="match status" value="1"/>
</dbReference>
<dbReference type="SUPFAM" id="SSF141868">
    <property type="entry name" value="EAL domain-like"/>
    <property type="match status" value="1"/>
</dbReference>
<dbReference type="InterPro" id="IPR000160">
    <property type="entry name" value="GGDEF_dom"/>
</dbReference>
<protein>
    <submittedName>
        <fullName evidence="4">Uncharacterized protein</fullName>
    </submittedName>
</protein>
<dbReference type="EMBL" id="BOMH01000018">
    <property type="protein sequence ID" value="GID64652.1"/>
    <property type="molecule type" value="Genomic_DNA"/>
</dbReference>
<organism evidence="4 5">
    <name type="scientific">Actinoplanes cyaneus</name>
    <dbReference type="NCBI Taxonomy" id="52696"/>
    <lineage>
        <taxon>Bacteria</taxon>
        <taxon>Bacillati</taxon>
        <taxon>Actinomycetota</taxon>
        <taxon>Actinomycetes</taxon>
        <taxon>Micromonosporales</taxon>
        <taxon>Micromonosporaceae</taxon>
        <taxon>Actinoplanes</taxon>
    </lineage>
</organism>
<dbReference type="PANTHER" id="PTHR44757:SF2">
    <property type="entry name" value="BIOFILM ARCHITECTURE MAINTENANCE PROTEIN MBAA"/>
    <property type="match status" value="1"/>
</dbReference>
<comment type="caution">
    <text evidence="4">The sequence shown here is derived from an EMBL/GenBank/DDBJ whole genome shotgun (WGS) entry which is preliminary data.</text>
</comment>
<evidence type="ECO:0000256" key="1">
    <source>
        <dbReference type="SAM" id="Phobius"/>
    </source>
</evidence>
<dbReference type="SUPFAM" id="SSF55073">
    <property type="entry name" value="Nucleotide cyclase"/>
    <property type="match status" value="1"/>
</dbReference>
<dbReference type="SMART" id="SM00267">
    <property type="entry name" value="GGDEF"/>
    <property type="match status" value="1"/>
</dbReference>
<keyword evidence="1" id="KW-1133">Transmembrane helix</keyword>
<dbReference type="InterPro" id="IPR043128">
    <property type="entry name" value="Rev_trsase/Diguanyl_cyclase"/>
</dbReference>
<dbReference type="InterPro" id="IPR001633">
    <property type="entry name" value="EAL_dom"/>
</dbReference>
<dbReference type="NCBIfam" id="TIGR00254">
    <property type="entry name" value="GGDEF"/>
    <property type="match status" value="1"/>
</dbReference>
<sequence>MFGRIRGRSLLPTVSLAVVLLALAGYVLQGTIGTTRATKQQSAALIVDEKFTEARIAVAMQEVNLRHYQVEPSVAVLSRFEQVAGSAERTLAELAESADQQIRRDAQALLTGQIAYRRLAEQLIAKVADSDPGFAQFDRLEVTPAFYSLQNDVDDVARSYHEYAQRQVTLLRNTQGRLLVGTAIGFGAGLTLVAMIMRMVLGYQRRLVERAADSRHQALHDPLTGLPNRALFQQDLQKALDLAARDGGPAALMVIDLDGFKAVNDTIGHHAGDQVLIEAGRRLSGHVAEAGVVARLGGDEFAVLIPGVSGLPEAVRLADRLVAELNRDFRIEDQLAAIGASLGVALSPADSADVLFRHADTAMYRAKRRGGGVAVYDPGTDADAQDDRMRLFADLRVLLETGDPDGQLQLWYQPQVRLGDGKVTAVEALVRWQHPTHGLVMPATLLPVAERGGLETGLTYHLLRVAARQAAIWLASGWSCRVAVNVSPGALGDDRFAETVLATIVAAGLPAELLCLELTETGIMGDAGSALRMLRRVSESGVAVSVDDFGTGFSSLLQLRDVPADELKIDGTFVRNLAEGTPDAIMVRSSTDLGHNLGLRVVAEGVEDLPTLARLREMGCDHAQGYVLSHPVPAAELPEACRRAEAVARSATTRPAVTDAPLR</sequence>
<dbReference type="CDD" id="cd01949">
    <property type="entry name" value="GGDEF"/>
    <property type="match status" value="1"/>
</dbReference>
<dbReference type="Proteomes" id="UP000619479">
    <property type="component" value="Unassembled WGS sequence"/>
</dbReference>
<dbReference type="PROSITE" id="PS50887">
    <property type="entry name" value="GGDEF"/>
    <property type="match status" value="1"/>
</dbReference>
<evidence type="ECO:0000313" key="4">
    <source>
        <dbReference type="EMBL" id="GID64652.1"/>
    </source>
</evidence>
<proteinExistence type="predicted"/>
<dbReference type="Pfam" id="PF00563">
    <property type="entry name" value="EAL"/>
    <property type="match status" value="1"/>
</dbReference>
<accession>A0A919IHV0</accession>
<evidence type="ECO:0000259" key="3">
    <source>
        <dbReference type="PROSITE" id="PS50887"/>
    </source>
</evidence>